<dbReference type="EMBL" id="GDID01004754">
    <property type="protein sequence ID" value="JAP91852.1"/>
    <property type="molecule type" value="Transcribed_RNA"/>
</dbReference>
<accession>A0A146K4P0</accession>
<proteinExistence type="predicted"/>
<sequence length="148" mass="17596">MRQSICDKCQLIRARTTWSHLIMDNHWNQISCDSNIIQYMFPVQLGYNRSKIMKRKYTRWTGQERSMLLAQIEQQMNNNCTQLCWITIAKAIQTKSPRQCYDQYLLVKKRQQNGIECPSVHEEPAPQRKKENDAIELLSRLLNSMNFV</sequence>
<name>A0A146K4P0_9EUKA</name>
<feature type="domain" description="Myb-like" evidence="1">
    <location>
        <begin position="56"/>
        <end position="110"/>
    </location>
</feature>
<dbReference type="CDD" id="cd00167">
    <property type="entry name" value="SANT"/>
    <property type="match status" value="1"/>
</dbReference>
<dbReference type="InterPro" id="IPR001005">
    <property type="entry name" value="SANT/Myb"/>
</dbReference>
<evidence type="ECO:0000259" key="1">
    <source>
        <dbReference type="SMART" id="SM00717"/>
    </source>
</evidence>
<dbReference type="InterPro" id="IPR009057">
    <property type="entry name" value="Homeodomain-like_sf"/>
</dbReference>
<dbReference type="Gene3D" id="1.10.10.60">
    <property type="entry name" value="Homeodomain-like"/>
    <property type="match status" value="1"/>
</dbReference>
<dbReference type="SMART" id="SM00717">
    <property type="entry name" value="SANT"/>
    <property type="match status" value="1"/>
</dbReference>
<evidence type="ECO:0000313" key="2">
    <source>
        <dbReference type="EMBL" id="JAP91852.1"/>
    </source>
</evidence>
<reference evidence="2" key="1">
    <citation type="submission" date="2015-07" db="EMBL/GenBank/DDBJ databases">
        <title>Adaptation to a free-living lifestyle via gene acquisitions in the diplomonad Trepomonas sp. PC1.</title>
        <authorList>
            <person name="Xu F."/>
            <person name="Jerlstrom-Hultqvist J."/>
            <person name="Kolisko M."/>
            <person name="Simpson A.G.B."/>
            <person name="Roger A.J."/>
            <person name="Svard S.G."/>
            <person name="Andersson J.O."/>
        </authorList>
    </citation>
    <scope>NUCLEOTIDE SEQUENCE</scope>
    <source>
        <strain evidence="2">PC1</strain>
    </source>
</reference>
<organism evidence="2">
    <name type="scientific">Trepomonas sp. PC1</name>
    <dbReference type="NCBI Taxonomy" id="1076344"/>
    <lineage>
        <taxon>Eukaryota</taxon>
        <taxon>Metamonada</taxon>
        <taxon>Diplomonadida</taxon>
        <taxon>Hexamitidae</taxon>
        <taxon>Hexamitinae</taxon>
        <taxon>Trepomonas</taxon>
    </lineage>
</organism>
<dbReference type="SUPFAM" id="SSF46689">
    <property type="entry name" value="Homeodomain-like"/>
    <property type="match status" value="1"/>
</dbReference>
<gene>
    <name evidence="2" type="ORF">TPC1_16399</name>
</gene>
<protein>
    <recommendedName>
        <fullName evidence="1">Myb-like domain-containing protein</fullName>
    </recommendedName>
</protein>
<dbReference type="AlphaFoldDB" id="A0A146K4P0"/>